<accession>E6QQA2</accession>
<dbReference type="AlphaFoldDB" id="E6QQA2"/>
<protein>
    <submittedName>
        <fullName evidence="1">Uncharacterized protein</fullName>
    </submittedName>
</protein>
<comment type="caution">
    <text evidence="1">The sequence shown here is derived from an EMBL/GenBank/DDBJ whole genome shotgun (WGS) entry which is preliminary data.</text>
</comment>
<dbReference type="EMBL" id="CABR01000031">
    <property type="protein sequence ID" value="CBI09423.1"/>
    <property type="molecule type" value="Genomic_DNA"/>
</dbReference>
<reference evidence="1" key="1">
    <citation type="submission" date="2009-10" db="EMBL/GenBank/DDBJ databases">
        <title>Diversity of trophic interactions inside an arsenic-rich microbial ecosystem.</title>
        <authorList>
            <person name="Bertin P.N."/>
            <person name="Heinrich-Salmeron A."/>
            <person name="Pelletier E."/>
            <person name="Goulhen-Chollet F."/>
            <person name="Arsene-Ploetze F."/>
            <person name="Gallien S."/>
            <person name="Calteau A."/>
            <person name="Vallenet D."/>
            <person name="Casiot C."/>
            <person name="Chane-Woon-Ming B."/>
            <person name="Giloteaux L."/>
            <person name="Barakat M."/>
            <person name="Bonnefoy V."/>
            <person name="Bruneel O."/>
            <person name="Chandler M."/>
            <person name="Cleiss J."/>
            <person name="Duran R."/>
            <person name="Elbaz-Poulichet F."/>
            <person name="Fonknechten N."/>
            <person name="Lauga B."/>
            <person name="Mornico D."/>
            <person name="Ortet P."/>
            <person name="Schaeffer C."/>
            <person name="Siguier P."/>
            <person name="Alexander Thil Smith A."/>
            <person name="Van Dorsselaer A."/>
            <person name="Weissenbach J."/>
            <person name="Medigue C."/>
            <person name="Le Paslier D."/>
        </authorList>
    </citation>
    <scope>NUCLEOTIDE SEQUENCE</scope>
</reference>
<evidence type="ECO:0000313" key="1">
    <source>
        <dbReference type="EMBL" id="CBI09423.1"/>
    </source>
</evidence>
<organism evidence="1">
    <name type="scientific">mine drainage metagenome</name>
    <dbReference type="NCBI Taxonomy" id="410659"/>
    <lineage>
        <taxon>unclassified sequences</taxon>
        <taxon>metagenomes</taxon>
        <taxon>ecological metagenomes</taxon>
    </lineage>
</organism>
<gene>
    <name evidence="1" type="ORF">CARN7_0151</name>
</gene>
<proteinExistence type="predicted"/>
<sequence>MWKTEIRLPTLFHIEPIFFSASRREISLLFSLIIISINGHSCPLPAPRIMKDNSIAARTLTEVAIFFGALTPHVNVTRATNPYPKLLPLSTHSK</sequence>
<name>E6QQA2_9ZZZZ</name>